<dbReference type="Proteomes" id="UP000178703">
    <property type="component" value="Unassembled WGS sequence"/>
</dbReference>
<dbReference type="AlphaFoldDB" id="A0A1G2E5N3"/>
<reference evidence="2 3" key="1">
    <citation type="journal article" date="2016" name="Nat. Commun.">
        <title>Thousands of microbial genomes shed light on interconnected biogeochemical processes in an aquifer system.</title>
        <authorList>
            <person name="Anantharaman K."/>
            <person name="Brown C.T."/>
            <person name="Hug L.A."/>
            <person name="Sharon I."/>
            <person name="Castelle C.J."/>
            <person name="Probst A.J."/>
            <person name="Thomas B.C."/>
            <person name="Singh A."/>
            <person name="Wilkins M.J."/>
            <person name="Karaoz U."/>
            <person name="Brodie E.L."/>
            <person name="Williams K.H."/>
            <person name="Hubbard S.S."/>
            <person name="Banfield J.F."/>
        </authorList>
    </citation>
    <scope>NUCLEOTIDE SEQUENCE [LARGE SCALE GENOMIC DNA]</scope>
</reference>
<evidence type="ECO:0000313" key="3">
    <source>
        <dbReference type="Proteomes" id="UP000178703"/>
    </source>
</evidence>
<dbReference type="Gene3D" id="3.60.60.10">
    <property type="entry name" value="Penicillin V Acylase, Chain A"/>
    <property type="match status" value="1"/>
</dbReference>
<dbReference type="InterPro" id="IPR005079">
    <property type="entry name" value="Peptidase_C45_hydrolase"/>
</dbReference>
<dbReference type="EMBL" id="MHMD01000031">
    <property type="protein sequence ID" value="OGZ21085.1"/>
    <property type="molecule type" value="Genomic_DNA"/>
</dbReference>
<protein>
    <recommendedName>
        <fullName evidence="1">Peptidase C45 hydrolase domain-containing protein</fullName>
    </recommendedName>
</protein>
<accession>A0A1G2E5N3</accession>
<proteinExistence type="predicted"/>
<evidence type="ECO:0000259" key="1">
    <source>
        <dbReference type="Pfam" id="PF03417"/>
    </source>
</evidence>
<feature type="domain" description="Peptidase C45 hydrolase" evidence="1">
    <location>
        <begin position="2"/>
        <end position="105"/>
    </location>
</feature>
<evidence type="ECO:0000313" key="2">
    <source>
        <dbReference type="EMBL" id="OGZ21085.1"/>
    </source>
</evidence>
<name>A0A1G2E5N3_9BACT</name>
<dbReference type="Pfam" id="PF03417">
    <property type="entry name" value="AAT"/>
    <property type="match status" value="1"/>
</dbReference>
<sequence length="130" mass="15029">MIADRDKMAVLEFTPPNDFGIKIKKNGYLLRTNQFKILKGGKNKNQDPESYMRFKNAFKKIKRSKSVDSIINLCRDHTSGPSKFSVCRHGKNNEFKTQASAIMVADKTIRAYYVINNFPCQKKYQLIKLC</sequence>
<gene>
    <name evidence="2" type="ORF">A3D46_01785</name>
</gene>
<comment type="caution">
    <text evidence="2">The sequence shown here is derived from an EMBL/GenBank/DDBJ whole genome shotgun (WGS) entry which is preliminary data.</text>
</comment>
<organism evidence="2 3">
    <name type="scientific">Candidatus Nealsonbacteria bacterium RIFCSPHIGHO2_02_FULL_43_13</name>
    <dbReference type="NCBI Taxonomy" id="1801668"/>
    <lineage>
        <taxon>Bacteria</taxon>
        <taxon>Candidatus Nealsoniibacteriota</taxon>
    </lineage>
</organism>